<feature type="chain" id="PRO_5040818161" evidence="7">
    <location>
        <begin position="23"/>
        <end position="405"/>
    </location>
</feature>
<keyword evidence="1" id="KW-0880">Kelch repeat</keyword>
<dbReference type="InterPro" id="IPR019937">
    <property type="entry name" value="Cycl-permuted_mutarotase"/>
</dbReference>
<comment type="caution">
    <text evidence="8">The sequence shown here is derived from an EMBL/GenBank/DDBJ whole genome shotgun (WGS) entry which is preliminary data.</text>
</comment>
<dbReference type="NCBIfam" id="TIGR03548">
    <property type="entry name" value="mutarot_permut"/>
    <property type="match status" value="1"/>
</dbReference>
<keyword evidence="3" id="KW-0677">Repeat</keyword>
<evidence type="ECO:0000256" key="7">
    <source>
        <dbReference type="SAM" id="SignalP"/>
    </source>
</evidence>
<accession>A0A9X2WKT2</accession>
<dbReference type="PANTHER" id="PTHR46093">
    <property type="entry name" value="ACYL-COA-BINDING DOMAIN-CONTAINING PROTEIN 5"/>
    <property type="match status" value="1"/>
</dbReference>
<gene>
    <name evidence="8" type="ORF">NE535_05300</name>
</gene>
<dbReference type="GO" id="GO:0016853">
    <property type="term" value="F:isomerase activity"/>
    <property type="evidence" value="ECO:0007669"/>
    <property type="project" value="UniProtKB-KW"/>
</dbReference>
<evidence type="ECO:0000313" key="8">
    <source>
        <dbReference type="EMBL" id="MCT7941212.1"/>
    </source>
</evidence>
<dbReference type="AlphaFoldDB" id="A0A9X2WKT2"/>
<dbReference type="InterPro" id="IPR015915">
    <property type="entry name" value="Kelch-typ_b-propeller"/>
</dbReference>
<evidence type="ECO:0000256" key="3">
    <source>
        <dbReference type="ARBA" id="ARBA00022737"/>
    </source>
</evidence>
<keyword evidence="4" id="KW-0574">Periplasm</keyword>
<dbReference type="Pfam" id="PF24996">
    <property type="entry name" value="NANM"/>
    <property type="match status" value="2"/>
</dbReference>
<dbReference type="Gene3D" id="2.120.10.80">
    <property type="entry name" value="Kelch-type beta propeller"/>
    <property type="match status" value="2"/>
</dbReference>
<keyword evidence="5" id="KW-0413">Isomerase</keyword>
<keyword evidence="2 7" id="KW-0732">Signal</keyword>
<evidence type="ECO:0000256" key="4">
    <source>
        <dbReference type="ARBA" id="ARBA00022764"/>
    </source>
</evidence>
<keyword evidence="9" id="KW-1185">Reference proteome</keyword>
<evidence type="ECO:0000256" key="1">
    <source>
        <dbReference type="ARBA" id="ARBA00022441"/>
    </source>
</evidence>
<dbReference type="EMBL" id="JAMTCD010000005">
    <property type="protein sequence ID" value="MCT7941212.1"/>
    <property type="molecule type" value="Genomic_DNA"/>
</dbReference>
<reference evidence="8" key="1">
    <citation type="journal article" date="2023" name="Int. J. Syst. Evol. Microbiol.">
        <title>&lt;i&gt;Shewanella septentrionalis&lt;/i&gt; sp. nov. and &lt;i&gt;Shewanella holmiensis&lt;/i&gt; sp. nov., isolated from Baltic Sea water and sediments.</title>
        <authorList>
            <person name="Martin-Rodriguez A.J."/>
            <person name="Thorell K."/>
            <person name="Joffre E."/>
            <person name="Jensie-Markopoulos S."/>
            <person name="Moore E.R.B."/>
            <person name="Sjoling A."/>
        </authorList>
    </citation>
    <scope>NUCLEOTIDE SEQUENCE</scope>
    <source>
        <strain evidence="8">SP1S2-7</strain>
    </source>
</reference>
<dbReference type="PANTHER" id="PTHR46093:SF18">
    <property type="entry name" value="FIBRONECTIN TYPE-III DOMAIN-CONTAINING PROTEIN"/>
    <property type="match status" value="1"/>
</dbReference>
<name>A0A9X2WKT2_9GAMM</name>
<organism evidence="8 9">
    <name type="scientific">Shewanella holmiensis</name>
    <dbReference type="NCBI Taxonomy" id="2952222"/>
    <lineage>
        <taxon>Bacteria</taxon>
        <taxon>Pseudomonadati</taxon>
        <taxon>Pseudomonadota</taxon>
        <taxon>Gammaproteobacteria</taxon>
        <taxon>Alteromonadales</taxon>
        <taxon>Shewanellaceae</taxon>
        <taxon>Shewanella</taxon>
    </lineage>
</organism>
<dbReference type="SUPFAM" id="SSF117281">
    <property type="entry name" value="Kelch motif"/>
    <property type="match status" value="1"/>
</dbReference>
<keyword evidence="6" id="KW-0119">Carbohydrate metabolism</keyword>
<evidence type="ECO:0000313" key="9">
    <source>
        <dbReference type="Proteomes" id="UP001155546"/>
    </source>
</evidence>
<sequence length="405" mass="44430">MKLTKLLLLLISSVLLAFNTYATDTNATDHVDYILQHDSSLGKISAISWIKVGQLPNPDSFVTSIGISAAYSGFIGNYLIVAGGANFPNGHPFFEQGKKQFYSDIFVFDTQNDSVNLVAHGHLPIKAGHGATLVVDNSLYLIGGKNNDQAFDSIIKLTLDINNNPTTDVVDHLPFTWHSGAAAWQNGNIYIFAGEQDGMVNNQVCQYSLASKSCVNSEIIPAVPGANRTDFPAIHHQGKFYIFGGLNLLADKDNYVHTDAYAFDFNNQDWTTLAPITFNKQPFSVSGGGAAVMNNDQLVLLGGVNRTIFNEAVFQLSTKTNGALAAFKQQYFSLSEQDINFSRQQMIYHINQNKWSALNNKVPFSGGAGPLTITQRENKIYWISGEIKPVIRTPNIYQGTVMLSN</sequence>
<feature type="signal peptide" evidence="7">
    <location>
        <begin position="1"/>
        <end position="22"/>
    </location>
</feature>
<dbReference type="Proteomes" id="UP001155546">
    <property type="component" value="Unassembled WGS sequence"/>
</dbReference>
<dbReference type="RefSeq" id="WP_261297631.1">
    <property type="nucleotide sequence ID" value="NZ_JAMTCD010000005.1"/>
</dbReference>
<evidence type="ECO:0000256" key="5">
    <source>
        <dbReference type="ARBA" id="ARBA00023235"/>
    </source>
</evidence>
<protein>
    <submittedName>
        <fullName evidence="8">Cyclically-permuted mutarotase family protein</fullName>
    </submittedName>
</protein>
<dbReference type="InterPro" id="IPR056734">
    <property type="entry name" value="NANM"/>
</dbReference>
<evidence type="ECO:0000256" key="6">
    <source>
        <dbReference type="ARBA" id="ARBA00023277"/>
    </source>
</evidence>
<evidence type="ECO:0000256" key="2">
    <source>
        <dbReference type="ARBA" id="ARBA00022729"/>
    </source>
</evidence>
<proteinExistence type="predicted"/>